<sequence length="247" mass="27033">MRSYLADFNDRSRDLAGERQAIELDGLNAARSGFDNGRNASQLAALGSDALPINKRGKDAGSDALDIILTTVSYEELLSRTYGRLGEAEAAVEDLITLATERFEAEQARLDELEAQAAQLPDGTRVARAEDGHIYAIESGRRISDEDAATIIWRGDEPDLETIRAQEERTDAALDVLDRARTNEIRLGDIREELSDQPSRERVHELEDEIDGIVAQTESDYALLNSASIPSEVPLSVDPTAIAVPEV</sequence>
<gene>
    <name evidence="1" type="ORF">HPDFL43_00040</name>
</gene>
<organism evidence="1 2">
    <name type="scientific">Hoeflea phototrophica (strain DSM 17068 / NCIMB 14078 / DFL-43)</name>
    <dbReference type="NCBI Taxonomy" id="411684"/>
    <lineage>
        <taxon>Bacteria</taxon>
        <taxon>Pseudomonadati</taxon>
        <taxon>Pseudomonadota</taxon>
        <taxon>Alphaproteobacteria</taxon>
        <taxon>Hyphomicrobiales</taxon>
        <taxon>Rhizobiaceae</taxon>
        <taxon>Hoeflea</taxon>
    </lineage>
</organism>
<accession>A9CY51</accession>
<proteinExistence type="predicted"/>
<reference evidence="1 2" key="1">
    <citation type="submission" date="2007-10" db="EMBL/GenBank/DDBJ databases">
        <authorList>
            <person name="Wagner-Dobler I."/>
            <person name="Ferriera S."/>
            <person name="Johnson J."/>
            <person name="Kravitz S."/>
            <person name="Beeson K."/>
            <person name="Sutton G."/>
            <person name="Rogers Y.-H."/>
            <person name="Friedman R."/>
            <person name="Frazier M."/>
            <person name="Venter J.C."/>
        </authorList>
    </citation>
    <scope>NUCLEOTIDE SEQUENCE [LARGE SCALE GENOMIC DNA]</scope>
    <source>
        <strain evidence="1 2">DFL-43</strain>
    </source>
</reference>
<dbReference type="AlphaFoldDB" id="A9CY51"/>
<dbReference type="OrthoDB" id="7864160at2"/>
<keyword evidence="2" id="KW-1185">Reference proteome</keyword>
<dbReference type="Proteomes" id="UP000004291">
    <property type="component" value="Chromosome"/>
</dbReference>
<dbReference type="RefSeq" id="WP_007195800.1">
    <property type="nucleotide sequence ID" value="NZ_CM002917.1"/>
</dbReference>
<evidence type="ECO:0000313" key="1">
    <source>
        <dbReference type="EMBL" id="EDQ34539.1"/>
    </source>
</evidence>
<dbReference type="EMBL" id="ABIA03000002">
    <property type="protein sequence ID" value="EDQ34539.1"/>
    <property type="molecule type" value="Genomic_DNA"/>
</dbReference>
<evidence type="ECO:0000313" key="2">
    <source>
        <dbReference type="Proteomes" id="UP000004291"/>
    </source>
</evidence>
<reference evidence="1 2" key="2">
    <citation type="submission" date="2012-06" db="EMBL/GenBank/DDBJ databases">
        <authorList>
            <person name="Fiebig A."/>
        </authorList>
    </citation>
    <scope>NUCLEOTIDE SEQUENCE [LARGE SCALE GENOMIC DNA]</scope>
    <source>
        <strain evidence="1 2">DFL-43</strain>
    </source>
</reference>
<name>A9CY51_HOEPD</name>
<protein>
    <submittedName>
        <fullName evidence="1">Uncharacterized protein</fullName>
    </submittedName>
</protein>
<dbReference type="HOGENOM" id="CLU_1014700_0_0_5"/>
<comment type="caution">
    <text evidence="1">The sequence shown here is derived from an EMBL/GenBank/DDBJ whole genome shotgun (WGS) entry which is preliminary data.</text>
</comment>